<sequence>MEVIKGDFIGFTIGDFHSSQLGILRTSNGDRFDENLLPAFSDSTAQVPGGNGSYYWKSLFSERNFSIPIAYDSMTEKQFRTLRRVMSSKEIIPLVFDERPYKEYLVKPMGTPQLNFICFDEKDARVYKGEGTLEFTAYYPFARNRHIKGHGLKYLNEFKTNGEYSLPEWSGFMSNRDEWSESSGMLMEQGEYDKVTKFATTAPKYGIRLYNAGDLEADFKLFIKLNNGVFPVKTLCLQDDPKATGPIKLGKVMNFQESAANRTITNEEEKNDNQFICIDVKSNLLLGYKGEEDSAKVLQPTEPTGKIYNKFIANGDFFTIPTSFEFEIMYLGVYTDTATNPINKLEYNYLYY</sequence>
<accession>A0A8S5M267</accession>
<dbReference type="EMBL" id="BK014799">
    <property type="protein sequence ID" value="DAD76332.1"/>
    <property type="molecule type" value="Genomic_DNA"/>
</dbReference>
<reference evidence="2" key="1">
    <citation type="journal article" date="2021" name="Proc. Natl. Acad. Sci. U.S.A.">
        <title>A Catalog of Tens of Thousands of Viruses from Human Metagenomes Reveals Hidden Associations with Chronic Diseases.</title>
        <authorList>
            <person name="Tisza M.J."/>
            <person name="Buck C.B."/>
        </authorList>
    </citation>
    <scope>NUCLEOTIDE SEQUENCE</scope>
    <source>
        <strain evidence="2">Ctxjx4</strain>
    </source>
</reference>
<dbReference type="InterPro" id="IPR008841">
    <property type="entry name" value="Siphovirus-type_tail_N"/>
</dbReference>
<feature type="domain" description="Siphovirus-type tail component RIFT-related" evidence="1">
    <location>
        <begin position="34"/>
        <end position="136"/>
    </location>
</feature>
<proteinExistence type="predicted"/>
<dbReference type="Pfam" id="PF05709">
    <property type="entry name" value="Sipho_tail"/>
    <property type="match status" value="1"/>
</dbReference>
<evidence type="ECO:0000259" key="1">
    <source>
        <dbReference type="Pfam" id="PF05709"/>
    </source>
</evidence>
<name>A0A8S5M267_9CAUD</name>
<protein>
    <submittedName>
        <fullName evidence="2">Tail protein</fullName>
    </submittedName>
</protein>
<organism evidence="2">
    <name type="scientific">Siphoviridae sp. ctxjx4</name>
    <dbReference type="NCBI Taxonomy" id="2826522"/>
    <lineage>
        <taxon>Viruses</taxon>
        <taxon>Duplodnaviria</taxon>
        <taxon>Heunggongvirae</taxon>
        <taxon>Uroviricota</taxon>
        <taxon>Caudoviricetes</taxon>
    </lineage>
</organism>
<dbReference type="Gene3D" id="2.40.30.200">
    <property type="match status" value="1"/>
</dbReference>
<evidence type="ECO:0000313" key="2">
    <source>
        <dbReference type="EMBL" id="DAD76332.1"/>
    </source>
</evidence>